<name>W4FZN4_APHAT</name>
<gene>
    <name evidence="1" type="ORF">H257_12587</name>
</gene>
<protein>
    <submittedName>
        <fullName evidence="1">Uncharacterized protein</fullName>
    </submittedName>
</protein>
<organism evidence="1">
    <name type="scientific">Aphanomyces astaci</name>
    <name type="common">Crayfish plague agent</name>
    <dbReference type="NCBI Taxonomy" id="112090"/>
    <lineage>
        <taxon>Eukaryota</taxon>
        <taxon>Sar</taxon>
        <taxon>Stramenopiles</taxon>
        <taxon>Oomycota</taxon>
        <taxon>Saprolegniomycetes</taxon>
        <taxon>Saprolegniales</taxon>
        <taxon>Verrucalvaceae</taxon>
        <taxon>Aphanomyces</taxon>
    </lineage>
</organism>
<dbReference type="EMBL" id="KI913154">
    <property type="protein sequence ID" value="ETV72476.1"/>
    <property type="molecule type" value="Genomic_DNA"/>
</dbReference>
<dbReference type="GeneID" id="20814583"/>
<sequence>MLVAWEGFCFDVALARGCAFVYHFHELKVITDAGRFRRRVVLRNSNGSFVMASCTSTRMDKVGQAVALNRHRVCHQEQLLDLLYDRLSFLTDCGNPFAEDEVDVKQQLGKVLRLDKDTVAVLFQRQLGLTKSQLNAIVVFFPHGAREPLLRGSGGSYELPLVWQSADEDFFNVACAFGDALELT</sequence>
<proteinExistence type="predicted"/>
<accession>W4FZN4</accession>
<reference evidence="1" key="1">
    <citation type="submission" date="2013-12" db="EMBL/GenBank/DDBJ databases">
        <title>The Genome Sequence of Aphanomyces astaci APO3.</title>
        <authorList>
            <consortium name="The Broad Institute Genomics Platform"/>
            <person name="Russ C."/>
            <person name="Tyler B."/>
            <person name="van West P."/>
            <person name="Dieguez-Uribeondo J."/>
            <person name="Young S.K."/>
            <person name="Zeng Q."/>
            <person name="Gargeya S."/>
            <person name="Fitzgerald M."/>
            <person name="Abouelleil A."/>
            <person name="Alvarado L."/>
            <person name="Chapman S.B."/>
            <person name="Gainer-Dewar J."/>
            <person name="Goldberg J."/>
            <person name="Griggs A."/>
            <person name="Gujja S."/>
            <person name="Hansen M."/>
            <person name="Howarth C."/>
            <person name="Imamovic A."/>
            <person name="Ireland A."/>
            <person name="Larimer J."/>
            <person name="McCowan C."/>
            <person name="Murphy C."/>
            <person name="Pearson M."/>
            <person name="Poon T.W."/>
            <person name="Priest M."/>
            <person name="Roberts A."/>
            <person name="Saif S."/>
            <person name="Shea T."/>
            <person name="Sykes S."/>
            <person name="Wortman J."/>
            <person name="Nusbaum C."/>
            <person name="Birren B."/>
        </authorList>
    </citation>
    <scope>NUCLEOTIDE SEQUENCE [LARGE SCALE GENOMIC DNA]</scope>
    <source>
        <strain evidence="1">APO3</strain>
    </source>
</reference>
<evidence type="ECO:0000313" key="1">
    <source>
        <dbReference type="EMBL" id="ETV72476.1"/>
    </source>
</evidence>
<dbReference type="VEuPathDB" id="FungiDB:H257_12587"/>
<dbReference type="AlphaFoldDB" id="W4FZN4"/>
<dbReference type="RefSeq" id="XP_009838158.1">
    <property type="nucleotide sequence ID" value="XM_009839856.1"/>
</dbReference>